<name>A0A183T7G5_SCHSO</name>
<reference evidence="15" key="1">
    <citation type="submission" date="2016-06" db="UniProtKB">
        <authorList>
            <consortium name="WormBaseParasite"/>
        </authorList>
    </citation>
    <scope>IDENTIFICATION</scope>
</reference>
<keyword evidence="5" id="KW-0175">Coiled coil</keyword>
<sequence length="155" mass="16864">MDSPVELQNASTGCHASESSSFASPITTAASFVLVSYAPKCQVTEYCCYGYCIDLLRRLANRTGLQVNPTTFTFDLHLVGDGQMGEELTVNDTKVWNGIVGELVTGLADLAVAPMTITPERLTRIDFTKPFKYLGITMLVKRVSSTTSSPSPLRF</sequence>
<evidence type="ECO:0000256" key="7">
    <source>
        <dbReference type="ARBA" id="ARBA00023136"/>
    </source>
</evidence>
<evidence type="ECO:0000256" key="2">
    <source>
        <dbReference type="ARBA" id="ARBA00022448"/>
    </source>
</evidence>
<evidence type="ECO:0000259" key="12">
    <source>
        <dbReference type="SMART" id="SM00918"/>
    </source>
</evidence>
<accession>A0A183T7G5</accession>
<dbReference type="STRING" id="70667.A0A183T7G5"/>
<keyword evidence="3" id="KW-0812">Transmembrane</keyword>
<dbReference type="GO" id="GO:0043226">
    <property type="term" value="C:organelle"/>
    <property type="evidence" value="ECO:0007669"/>
    <property type="project" value="UniProtKB-ARBA"/>
</dbReference>
<evidence type="ECO:0000256" key="6">
    <source>
        <dbReference type="ARBA" id="ARBA00023065"/>
    </source>
</evidence>
<evidence type="ECO:0000256" key="5">
    <source>
        <dbReference type="ARBA" id="ARBA00023054"/>
    </source>
</evidence>
<evidence type="ECO:0000256" key="1">
    <source>
        <dbReference type="ARBA" id="ARBA00004141"/>
    </source>
</evidence>
<keyword evidence="14" id="KW-1185">Reference proteome</keyword>
<dbReference type="SMART" id="SM00918">
    <property type="entry name" value="Lig_chan-Glu_bd"/>
    <property type="match status" value="1"/>
</dbReference>
<keyword evidence="2" id="KW-0813">Transport</keyword>
<evidence type="ECO:0000256" key="10">
    <source>
        <dbReference type="ARBA" id="ARBA00023286"/>
    </source>
</evidence>
<evidence type="ECO:0000256" key="3">
    <source>
        <dbReference type="ARBA" id="ARBA00022692"/>
    </source>
</evidence>
<dbReference type="GO" id="GO:0015276">
    <property type="term" value="F:ligand-gated monoatomic ion channel activity"/>
    <property type="evidence" value="ECO:0007669"/>
    <property type="project" value="InterPro"/>
</dbReference>
<keyword evidence="8" id="KW-0675">Receptor</keyword>
<proteinExistence type="predicted"/>
<dbReference type="Pfam" id="PF10613">
    <property type="entry name" value="Lig_chan-Glu_bd"/>
    <property type="match status" value="1"/>
</dbReference>
<evidence type="ECO:0000313" key="14">
    <source>
        <dbReference type="Proteomes" id="UP000275846"/>
    </source>
</evidence>
<keyword evidence="11" id="KW-0407">Ion channel</keyword>
<dbReference type="Gene3D" id="3.40.190.10">
    <property type="entry name" value="Periplasmic binding protein-like II"/>
    <property type="match status" value="1"/>
</dbReference>
<evidence type="ECO:0000256" key="8">
    <source>
        <dbReference type="ARBA" id="ARBA00023170"/>
    </source>
</evidence>
<dbReference type="SUPFAM" id="SSF53850">
    <property type="entry name" value="Periplasmic binding protein-like II"/>
    <property type="match status" value="1"/>
</dbReference>
<feature type="domain" description="Ionotropic glutamate receptor L-glutamate and glycine-binding" evidence="12">
    <location>
        <begin position="39"/>
        <end position="105"/>
    </location>
</feature>
<evidence type="ECO:0000313" key="13">
    <source>
        <dbReference type="EMBL" id="VDL98798.1"/>
    </source>
</evidence>
<keyword evidence="4" id="KW-1133">Transmembrane helix</keyword>
<protein>
    <submittedName>
        <fullName evidence="15">Lig_chan-Glu_bd domain-containing protein</fullName>
    </submittedName>
</protein>
<dbReference type="AlphaFoldDB" id="A0A183T7G5"/>
<dbReference type="EMBL" id="UYSU01037253">
    <property type="protein sequence ID" value="VDL98798.1"/>
    <property type="molecule type" value="Genomic_DNA"/>
</dbReference>
<evidence type="ECO:0000313" key="15">
    <source>
        <dbReference type="WBParaSite" id="SSLN_0001288001-mRNA-1"/>
    </source>
</evidence>
<dbReference type="GO" id="GO:0005886">
    <property type="term" value="C:plasma membrane"/>
    <property type="evidence" value="ECO:0007669"/>
    <property type="project" value="UniProtKB-ARBA"/>
</dbReference>
<evidence type="ECO:0000256" key="9">
    <source>
        <dbReference type="ARBA" id="ARBA00023180"/>
    </source>
</evidence>
<evidence type="ECO:0000256" key="4">
    <source>
        <dbReference type="ARBA" id="ARBA00022989"/>
    </source>
</evidence>
<dbReference type="PANTHER" id="PTHR18966">
    <property type="entry name" value="IONOTROPIC GLUTAMATE RECEPTOR"/>
    <property type="match status" value="1"/>
</dbReference>
<comment type="subcellular location">
    <subcellularLocation>
        <location evidence="1">Membrane</location>
        <topology evidence="1">Multi-pass membrane protein</topology>
    </subcellularLocation>
</comment>
<dbReference type="WBParaSite" id="SSLN_0001288001-mRNA-1">
    <property type="protein sequence ID" value="SSLN_0001288001-mRNA-1"/>
    <property type="gene ID" value="SSLN_0001288001"/>
</dbReference>
<dbReference type="Proteomes" id="UP000275846">
    <property type="component" value="Unassembled WGS sequence"/>
</dbReference>
<gene>
    <name evidence="13" type="ORF">SSLN_LOCUS12413</name>
</gene>
<evidence type="ECO:0000256" key="11">
    <source>
        <dbReference type="ARBA" id="ARBA00023303"/>
    </source>
</evidence>
<reference evidence="13 14" key="2">
    <citation type="submission" date="2018-11" db="EMBL/GenBank/DDBJ databases">
        <authorList>
            <consortium name="Pathogen Informatics"/>
        </authorList>
    </citation>
    <scope>NUCLEOTIDE SEQUENCE [LARGE SCALE GENOMIC DNA]</scope>
    <source>
        <strain evidence="13 14">NST_G2</strain>
    </source>
</reference>
<dbReference type="InterPro" id="IPR015683">
    <property type="entry name" value="Ionotropic_Glu_rcpt"/>
</dbReference>
<dbReference type="FunFam" id="3.40.190.10:FF:000078">
    <property type="entry name" value="glutamate receptor ionotropic, NMDA 3B"/>
    <property type="match status" value="1"/>
</dbReference>
<organism evidence="15">
    <name type="scientific">Schistocephalus solidus</name>
    <name type="common">Tapeworm</name>
    <dbReference type="NCBI Taxonomy" id="70667"/>
    <lineage>
        <taxon>Eukaryota</taxon>
        <taxon>Metazoa</taxon>
        <taxon>Spiralia</taxon>
        <taxon>Lophotrochozoa</taxon>
        <taxon>Platyhelminthes</taxon>
        <taxon>Cestoda</taxon>
        <taxon>Eucestoda</taxon>
        <taxon>Diphyllobothriidea</taxon>
        <taxon>Diphyllobothriidae</taxon>
        <taxon>Schistocephalus</taxon>
    </lineage>
</organism>
<dbReference type="InterPro" id="IPR019594">
    <property type="entry name" value="Glu/Gly-bd"/>
</dbReference>
<dbReference type="OrthoDB" id="5984008at2759"/>
<keyword evidence="6" id="KW-0406">Ion transport</keyword>
<keyword evidence="7" id="KW-0472">Membrane</keyword>
<keyword evidence="10" id="KW-1071">Ligand-gated ion channel</keyword>
<keyword evidence="9" id="KW-0325">Glycoprotein</keyword>